<evidence type="ECO:0000256" key="17">
    <source>
        <dbReference type="SAM" id="MobiDB-lite"/>
    </source>
</evidence>
<dbReference type="FunCoup" id="R7VH56">
    <property type="interactions" value="536"/>
</dbReference>
<evidence type="ECO:0000256" key="7">
    <source>
        <dbReference type="ARBA" id="ARBA00022801"/>
    </source>
</evidence>
<gene>
    <name evidence="21" type="ORF">CAPTEDRAFT_147684</name>
</gene>
<dbReference type="InterPro" id="IPR042104">
    <property type="entry name" value="PKS_dehydratase_sf"/>
</dbReference>
<dbReference type="SMART" id="SM00829">
    <property type="entry name" value="PKS_ER"/>
    <property type="match status" value="1"/>
</dbReference>
<comment type="catalytic activity">
    <reaction evidence="15">
        <text>acetyl-CoA + n malonyl-CoA + 2n NADPH + 2n H(+) = a long-chain fatty acid + (n+1) CoA + n CO2 + 2n NADP(+).</text>
        <dbReference type="EC" id="2.3.1.85"/>
    </reaction>
</comment>
<dbReference type="InterPro" id="IPR057326">
    <property type="entry name" value="KR_dom"/>
</dbReference>
<dbReference type="InterPro" id="IPR016039">
    <property type="entry name" value="Thiolase-like"/>
</dbReference>
<dbReference type="InterPro" id="IPR050091">
    <property type="entry name" value="PKS_NRPS_Biosynth_Enz"/>
</dbReference>
<dbReference type="InterPro" id="IPR049900">
    <property type="entry name" value="PKS_mFAS_DH"/>
</dbReference>
<feature type="active site" description="Proton acceptor; for dehydratase activity" evidence="16">
    <location>
        <position position="887"/>
    </location>
</feature>
<feature type="domain" description="PKS/mFAS DH" evidence="20">
    <location>
        <begin position="853"/>
        <end position="1120"/>
    </location>
</feature>
<evidence type="ECO:0000256" key="16">
    <source>
        <dbReference type="PROSITE-ProRule" id="PRU01363"/>
    </source>
</evidence>
<dbReference type="InterPro" id="IPR001227">
    <property type="entry name" value="Ac_transferase_dom_sf"/>
</dbReference>
<evidence type="ECO:0000256" key="10">
    <source>
        <dbReference type="ARBA" id="ARBA00023002"/>
    </source>
</evidence>
<dbReference type="InterPro" id="IPR020841">
    <property type="entry name" value="PKS_Beta-ketoAc_synthase_dom"/>
</dbReference>
<evidence type="ECO:0000256" key="1">
    <source>
        <dbReference type="ARBA" id="ARBA00012873"/>
    </source>
</evidence>
<dbReference type="GO" id="GO:0004312">
    <property type="term" value="F:fatty acid synthase activity"/>
    <property type="evidence" value="ECO:0007669"/>
    <property type="project" value="UniProtKB-EC"/>
</dbReference>
<dbReference type="InterPro" id="IPR049552">
    <property type="entry name" value="PKS_DH_N"/>
</dbReference>
<dbReference type="CDD" id="cd05195">
    <property type="entry name" value="enoyl_red"/>
    <property type="match status" value="1"/>
</dbReference>
<keyword evidence="14" id="KW-0511">Multifunctional enzyme</keyword>
<evidence type="ECO:0000313" key="21">
    <source>
        <dbReference type="EMBL" id="ELU18158.1"/>
    </source>
</evidence>
<dbReference type="Pfam" id="PF00109">
    <property type="entry name" value="ketoacyl-synt"/>
    <property type="match status" value="1"/>
</dbReference>
<dbReference type="Pfam" id="PF00550">
    <property type="entry name" value="PP-binding"/>
    <property type="match status" value="1"/>
</dbReference>
<dbReference type="PROSITE" id="PS52004">
    <property type="entry name" value="KS3_2"/>
    <property type="match status" value="1"/>
</dbReference>
<dbReference type="Gene3D" id="1.10.1200.10">
    <property type="entry name" value="ACP-like"/>
    <property type="match status" value="1"/>
</dbReference>
<dbReference type="SUPFAM" id="SSF55048">
    <property type="entry name" value="Probable ACP-binding domain of malonyl-CoA ACP transacylase"/>
    <property type="match status" value="1"/>
</dbReference>
<dbReference type="InterPro" id="IPR009081">
    <property type="entry name" value="PP-bd_ACP"/>
</dbReference>
<evidence type="ECO:0000256" key="15">
    <source>
        <dbReference type="ARBA" id="ARBA00044883"/>
    </source>
</evidence>
<dbReference type="FunFam" id="3.40.50.720:FF:000209">
    <property type="entry name" value="Polyketide synthase Pks12"/>
    <property type="match status" value="1"/>
</dbReference>
<dbReference type="CDD" id="cd08954">
    <property type="entry name" value="KR_1_FAS_SDR_x"/>
    <property type="match status" value="1"/>
</dbReference>
<dbReference type="Gene3D" id="3.90.180.10">
    <property type="entry name" value="Medium-chain alcohol dehydrogenases, catalytic domain"/>
    <property type="match status" value="1"/>
</dbReference>
<dbReference type="Gene3D" id="3.30.70.3290">
    <property type="match status" value="1"/>
</dbReference>
<dbReference type="CDD" id="cd00833">
    <property type="entry name" value="PKS"/>
    <property type="match status" value="1"/>
</dbReference>
<evidence type="ECO:0000313" key="23">
    <source>
        <dbReference type="Proteomes" id="UP000014760"/>
    </source>
</evidence>
<evidence type="ECO:0000256" key="8">
    <source>
        <dbReference type="ARBA" id="ARBA00022832"/>
    </source>
</evidence>
<dbReference type="InterPro" id="IPR036291">
    <property type="entry name" value="NAD(P)-bd_dom_sf"/>
</dbReference>
<keyword evidence="7" id="KW-0378">Hydrolase</keyword>
<evidence type="ECO:0000259" key="20">
    <source>
        <dbReference type="PROSITE" id="PS52019"/>
    </source>
</evidence>
<dbReference type="InterPro" id="IPR014043">
    <property type="entry name" value="Acyl_transferase_dom"/>
</dbReference>
<keyword evidence="4" id="KW-0444">Lipid biosynthesis</keyword>
<keyword evidence="6" id="KW-0808">Transferase</keyword>
<dbReference type="InterPro" id="IPR049391">
    <property type="entry name" value="FAS_pseudo-KR"/>
</dbReference>
<dbReference type="FunFam" id="3.90.180.10:FF:000015">
    <property type="entry name" value="Fatty acid synthase"/>
    <property type="match status" value="1"/>
</dbReference>
<dbReference type="GO" id="GO:0016491">
    <property type="term" value="F:oxidoreductase activity"/>
    <property type="evidence" value="ECO:0007669"/>
    <property type="project" value="UniProtKB-KW"/>
</dbReference>
<evidence type="ECO:0000256" key="2">
    <source>
        <dbReference type="ARBA" id="ARBA00018769"/>
    </source>
</evidence>
<feature type="domain" description="Carrier" evidence="18">
    <location>
        <begin position="2122"/>
        <end position="2199"/>
    </location>
</feature>
<reference evidence="22" key="3">
    <citation type="submission" date="2015-06" db="UniProtKB">
        <authorList>
            <consortium name="EnsemblMetazoa"/>
        </authorList>
    </citation>
    <scope>IDENTIFICATION</scope>
</reference>
<evidence type="ECO:0000256" key="5">
    <source>
        <dbReference type="ARBA" id="ARBA00022553"/>
    </source>
</evidence>
<evidence type="ECO:0000256" key="9">
    <source>
        <dbReference type="ARBA" id="ARBA00022857"/>
    </source>
</evidence>
<dbReference type="Proteomes" id="UP000014760">
    <property type="component" value="Unassembled WGS sequence"/>
</dbReference>
<dbReference type="SUPFAM" id="SSF51735">
    <property type="entry name" value="NAD(P)-binding Rossmann-fold domains"/>
    <property type="match status" value="2"/>
</dbReference>
<keyword evidence="11" id="KW-0520">NAD</keyword>
<dbReference type="InterPro" id="IPR032821">
    <property type="entry name" value="PKS_assoc"/>
</dbReference>
<accession>R7VH56</accession>
<dbReference type="GO" id="GO:0016787">
    <property type="term" value="F:hydrolase activity"/>
    <property type="evidence" value="ECO:0007669"/>
    <property type="project" value="UniProtKB-KW"/>
</dbReference>
<dbReference type="FunFam" id="1.10.1200.10:FF:000013">
    <property type="entry name" value="Fatty acid synthase"/>
    <property type="match status" value="1"/>
</dbReference>
<reference evidence="21 23" key="2">
    <citation type="journal article" date="2013" name="Nature">
        <title>Insights into bilaterian evolution from three spiralian genomes.</title>
        <authorList>
            <person name="Simakov O."/>
            <person name="Marletaz F."/>
            <person name="Cho S.J."/>
            <person name="Edsinger-Gonzales E."/>
            <person name="Havlak P."/>
            <person name="Hellsten U."/>
            <person name="Kuo D.H."/>
            <person name="Larsson T."/>
            <person name="Lv J."/>
            <person name="Arendt D."/>
            <person name="Savage R."/>
            <person name="Osoegawa K."/>
            <person name="de Jong P."/>
            <person name="Grimwood J."/>
            <person name="Chapman J.A."/>
            <person name="Shapiro H."/>
            <person name="Aerts A."/>
            <person name="Otillar R.P."/>
            <person name="Terry A.Y."/>
            <person name="Boore J.L."/>
            <person name="Grigoriev I.V."/>
            <person name="Lindberg D.R."/>
            <person name="Seaver E.C."/>
            <person name="Weisblat D.A."/>
            <person name="Putnam N.H."/>
            <person name="Rokhsar D.S."/>
        </authorList>
    </citation>
    <scope>NUCLEOTIDE SEQUENCE</scope>
    <source>
        <strain evidence="21 23">I ESC-2004</strain>
    </source>
</reference>
<feature type="region of interest" description="C-terminal hotdog fold" evidence="16">
    <location>
        <begin position="991"/>
        <end position="1120"/>
    </location>
</feature>
<sequence>MTNIQQHRSENVVISGISGRLPESDNIEEFRQHLIDEEDMVTEDDRRWPPGTWHFGLPRRHGKLKDLTKFDASYFGVHPKQANVMDPQLRLLLEVTHEAIIDSGTNLHTLRGSKTAVFIGCIGSECHGAWTKDPDKVTGYEIVGCSRAMFANRISFFFDFKGPSYVIDSACSSSFFALNEALQSIREGRCDSAVVGGCNLCLAPTTSMQFQMLNMLSPDGACKSFDSGGNGYCRSEGIMCVFLQREKSAKRIYASIVHSSANCDGNKEKGVTYPSGDIQKRLLKTVYAEAGVDPAQVSYVEAHGTGTPAGDLEELNSITEVFCTADRQGPLLIGSTKSNMGHPEPVAGLAALAKVIIAMEDGAIPANLHYKSPNLNIPGLADGRLSVVSKRTDWEGGYVGINSFGFGGANVHAIVQSNSTPAAPKHAASEKIRLVTLCGRTEEAVKNCLEKISNHPTNVELQSLLQMNSDAGGHPYRGYRLLNHDEDVQEIRKSAGEGRPVWYVFSGMGSQWVGMGRDLMNIDTFQTSIMRSCEVLNKYNINLYDMLMKEDGNIYDSALNSFVSIVSIQVALVDVLTELGIQPDGLVGHSVGELGCAYADGGLTAEEAILAAYWRGRCIKEANIPPGAMAAVGMTWDEAKRRCPEEVVAACHNSEDTVTISGPREKVNMFVEQLHSENIFAKNVNSAGVAFHSPWIVNVAPALKAALLKVIKDPKPRSAKWISSSIPADRWNENLAKTCSAEYHVNNLVSPVLFQEALQHIPKNAITIEIAPHCLLQSILKSSLSPNCTFVGLMKRNHQDNLEFLLSSLGKLYIAGVNFDSLALFAPVKFPVSPGTPNLASFVQWDHAHSWNVPTLDMFYSTGSGGSSSCVFEVDTNNPDDQYLDGHIVDDRVLFPATGYMQFAWKALAKITGQGYEQMPVAFENVHIHRATLLHKTGAVKFFVTITPQTGQFEVSESGGLVCNGRIFVLDRPVADAQAHDKKSSYAEDNLLQLNNNDIYKVLRLCGFQYTGMFQGILSGTSKCDEGYLAWAGNWVTFVDAMLQMQFMSLPGRKHNLPTRIGSLEIDPRVHESQVVTVINGQKAIKVVVNRDLDTISSGGVKIIGYHATVAPRRQQSQAPPVIEQQMFIPYSESLNATDELKTYAEACAASATRIVRKMPGCDFENLIQDFDECVETSGALLDALNCIEALNHDDTTVNNIASILEERNGELIDDELLKIGRSERMLKTLIDVVHENYHRGAEIIKIVEYGTTGVFNRVAPFMSTHPQLKVDYTVTGPRIDQLSTEHLQSMNVKSVAWNLHQPLTDVLENADVVILDGSLNLQADLSEALRVIKGLLRPDGFVLIIEPTRHFSIPLVLGDWAFTHMKDLELRSDGPFCNDECWKEIIADAELQVVAEKSDQVLNTLYLCRPVKEVPLQKTVIDVDDLGFQWVEEVKVAMAATEVEEGQRIWLRSEKCTYSGIVGMVNSLRMEDGGTRIRCLFNAYGSSHLPELESEEFVEISKKDLVMNVRVNNRWGSFRHVSLSTNNTKTTEYACISALTRGDVSSLKWVESPLKYFDANLQPGKELCQVAYASLNFRDIMLATGKLPRDAIPGDLASQEFILGMEFSGYNTKGESVMGLLPFKGLATVVDAACKFLWPVPESWTLEEAATVPVAYSAAYYALVVRGKIKKGDRVLIHCGSGGVGQAAIAIALDHGCEVFTTVSSQEKKQYLQQRFPLLQDGHFSNSRDCSFREDILRATGGKGVDVVLNSVAGEKLQASVKLLAQHGRFLEIGKFDLANNTSFGMAVFLRNITFHGILVDALFDGDNGDWSTVHQLVEEGIKSHTVVPLKTTIFEKEDVEGAFRFMAQAKHVGKVVVKIQGEEKQPIRIPSIARSTCHPRKTYVIIGGLGGVGFEVADWLVGRGARNVVLTSRSGNRNGYQRRTMAEWRDQGVNAIVVTSNVLVRHGAEDVIDKAQSLGPVGGIFNIAMVLRDGVMKNQTSDNFVKVAEPKVIATIHLDQCSRQMCKESLDWFVVFSSGRSRHGAVGLANYGFANSALERICEQRQKDGFPGIAIQWGAIGDVGVVMDSMGGNEAVVGGTIPQRIRSFLSTLDAFLNTPSTAVVSSRILDDRKKSTASEQSENGSVLVAVAHILGINDTRSLNRDASLSDLGLDSLMSAEVKQTLERDFDILLPMREIRALSFNKMESMTEKNCDSADGTNRPFNDKSQ</sequence>
<dbReference type="Pfam" id="PF02801">
    <property type="entry name" value="Ketoacyl-synt_C"/>
    <property type="match status" value="1"/>
</dbReference>
<keyword evidence="8" id="KW-0276">Fatty acid metabolism</keyword>
<dbReference type="Gene3D" id="3.40.47.10">
    <property type="match status" value="1"/>
</dbReference>
<keyword evidence="13" id="KW-0275">Fatty acid biosynthesis</keyword>
<organism evidence="21">
    <name type="scientific">Capitella teleta</name>
    <name type="common">Polychaete worm</name>
    <dbReference type="NCBI Taxonomy" id="283909"/>
    <lineage>
        <taxon>Eukaryota</taxon>
        <taxon>Metazoa</taxon>
        <taxon>Spiralia</taxon>
        <taxon>Lophotrochozoa</taxon>
        <taxon>Annelida</taxon>
        <taxon>Polychaeta</taxon>
        <taxon>Sedentaria</taxon>
        <taxon>Scolecida</taxon>
        <taxon>Capitellidae</taxon>
        <taxon>Capitella</taxon>
    </lineage>
</organism>
<dbReference type="GO" id="GO:0006633">
    <property type="term" value="P:fatty acid biosynthetic process"/>
    <property type="evidence" value="ECO:0007669"/>
    <property type="project" value="UniProtKB-UniPathway"/>
</dbReference>
<keyword evidence="23" id="KW-1185">Reference proteome</keyword>
<dbReference type="SMART" id="SM00823">
    <property type="entry name" value="PKS_PP"/>
    <property type="match status" value="1"/>
</dbReference>
<dbReference type="HOGENOM" id="CLU_000022_31_7_1"/>
<dbReference type="PANTHER" id="PTHR43775">
    <property type="entry name" value="FATTY ACID SYNTHASE"/>
    <property type="match status" value="1"/>
</dbReference>
<dbReference type="InterPro" id="IPR016036">
    <property type="entry name" value="Malonyl_transacylase_ACP-bd"/>
</dbReference>
<dbReference type="OrthoDB" id="329835at2759"/>
<feature type="region of interest" description="Disordered" evidence="17">
    <location>
        <begin position="2191"/>
        <end position="2211"/>
    </location>
</feature>
<dbReference type="UniPathway" id="UPA00094"/>
<evidence type="ECO:0000259" key="18">
    <source>
        <dbReference type="PROSITE" id="PS50075"/>
    </source>
</evidence>
<evidence type="ECO:0000313" key="22">
    <source>
        <dbReference type="EnsemblMetazoa" id="CapteP147684"/>
    </source>
</evidence>
<dbReference type="Pfam" id="PF21089">
    <property type="entry name" value="PKS_DH_N"/>
    <property type="match status" value="1"/>
</dbReference>
<feature type="region of interest" description="N-terminal hotdog fold" evidence="16">
    <location>
        <begin position="853"/>
        <end position="976"/>
    </location>
</feature>
<dbReference type="SUPFAM" id="SSF50129">
    <property type="entry name" value="GroES-like"/>
    <property type="match status" value="1"/>
</dbReference>
<dbReference type="InterPro" id="IPR013968">
    <property type="entry name" value="PKS_KR"/>
</dbReference>
<keyword evidence="12" id="KW-0443">Lipid metabolism</keyword>
<evidence type="ECO:0000256" key="11">
    <source>
        <dbReference type="ARBA" id="ARBA00023027"/>
    </source>
</evidence>
<name>R7VH56_CAPTE</name>
<dbReference type="PROSITE" id="PS00606">
    <property type="entry name" value="KS3_1"/>
    <property type="match status" value="1"/>
</dbReference>
<dbReference type="EMBL" id="AMQN01003865">
    <property type="status" value="NOT_ANNOTATED_CDS"/>
    <property type="molecule type" value="Genomic_DNA"/>
</dbReference>
<dbReference type="InterPro" id="IPR036736">
    <property type="entry name" value="ACP-like_sf"/>
</dbReference>
<dbReference type="InterPro" id="IPR020843">
    <property type="entry name" value="ER"/>
</dbReference>
<dbReference type="EMBL" id="KB292092">
    <property type="protein sequence ID" value="ELU18158.1"/>
    <property type="molecule type" value="Genomic_DNA"/>
</dbReference>
<evidence type="ECO:0000259" key="19">
    <source>
        <dbReference type="PROSITE" id="PS52004"/>
    </source>
</evidence>
<dbReference type="GO" id="GO:0004315">
    <property type="term" value="F:3-oxoacyl-[acyl-carrier-protein] synthase activity"/>
    <property type="evidence" value="ECO:0007669"/>
    <property type="project" value="InterPro"/>
</dbReference>
<proteinExistence type="predicted"/>
<dbReference type="OMA" id="TSACHTF"/>
<dbReference type="PROSITE" id="PS52019">
    <property type="entry name" value="PKS_MFAS_DH"/>
    <property type="match status" value="1"/>
</dbReference>
<dbReference type="InterPro" id="IPR018201">
    <property type="entry name" value="Ketoacyl_synth_AS"/>
</dbReference>
<dbReference type="PROSITE" id="PS50075">
    <property type="entry name" value="CARRIER"/>
    <property type="match status" value="1"/>
</dbReference>
<dbReference type="InterPro" id="IPR020806">
    <property type="entry name" value="PKS_PP-bd"/>
</dbReference>
<dbReference type="InterPro" id="IPR011032">
    <property type="entry name" value="GroES-like_sf"/>
</dbReference>
<dbReference type="InterPro" id="IPR016035">
    <property type="entry name" value="Acyl_Trfase/lysoPLipase"/>
</dbReference>
<keyword evidence="3" id="KW-0596">Phosphopantetheine</keyword>
<dbReference type="Pfam" id="PF00698">
    <property type="entry name" value="Acyl_transf_1"/>
    <property type="match status" value="1"/>
</dbReference>
<reference evidence="23" key="1">
    <citation type="submission" date="2012-12" db="EMBL/GenBank/DDBJ databases">
        <authorList>
            <person name="Hellsten U."/>
            <person name="Grimwood J."/>
            <person name="Chapman J.A."/>
            <person name="Shapiro H."/>
            <person name="Aerts A."/>
            <person name="Otillar R.P."/>
            <person name="Terry A.Y."/>
            <person name="Boore J.L."/>
            <person name="Simakov O."/>
            <person name="Marletaz F."/>
            <person name="Cho S.-J."/>
            <person name="Edsinger-Gonzales E."/>
            <person name="Havlak P."/>
            <person name="Kuo D.-H."/>
            <person name="Larsson T."/>
            <person name="Lv J."/>
            <person name="Arendt D."/>
            <person name="Savage R."/>
            <person name="Osoegawa K."/>
            <person name="de Jong P."/>
            <person name="Lindberg D.R."/>
            <person name="Seaver E.C."/>
            <person name="Weisblat D.A."/>
            <person name="Putnam N.H."/>
            <person name="Grigoriev I.V."/>
            <person name="Rokhsar D.S."/>
        </authorList>
    </citation>
    <scope>NUCLEOTIDE SEQUENCE</scope>
    <source>
        <strain evidence="23">I ESC-2004</strain>
    </source>
</reference>
<dbReference type="InterPro" id="IPR014030">
    <property type="entry name" value="Ketoacyl_synth_N"/>
</dbReference>
<evidence type="ECO:0000256" key="6">
    <source>
        <dbReference type="ARBA" id="ARBA00022679"/>
    </source>
</evidence>
<dbReference type="Pfam" id="PF21149">
    <property type="entry name" value="FAS_pseudo-KR"/>
    <property type="match status" value="1"/>
</dbReference>
<dbReference type="STRING" id="283909.R7VH56"/>
<protein>
    <recommendedName>
        <fullName evidence="2">Fatty acid synthase</fullName>
        <ecNumber evidence="1">2.3.1.85</ecNumber>
    </recommendedName>
</protein>
<dbReference type="Gene3D" id="3.40.366.10">
    <property type="entry name" value="Malonyl-Coenzyme A Acyl Carrier Protein, domain 2"/>
    <property type="match status" value="1"/>
</dbReference>
<dbReference type="InterPro" id="IPR029063">
    <property type="entry name" value="SAM-dependent_MTases_sf"/>
</dbReference>
<dbReference type="SUPFAM" id="SSF47336">
    <property type="entry name" value="ACP-like"/>
    <property type="match status" value="1"/>
</dbReference>
<dbReference type="SUPFAM" id="SSF53335">
    <property type="entry name" value="S-adenosyl-L-methionine-dependent methyltransferases"/>
    <property type="match status" value="1"/>
</dbReference>
<dbReference type="SUPFAM" id="SSF53901">
    <property type="entry name" value="Thiolase-like"/>
    <property type="match status" value="1"/>
</dbReference>
<evidence type="ECO:0000256" key="14">
    <source>
        <dbReference type="ARBA" id="ARBA00023268"/>
    </source>
</evidence>
<dbReference type="GO" id="GO:0031177">
    <property type="term" value="F:phosphopantetheine binding"/>
    <property type="evidence" value="ECO:0007669"/>
    <property type="project" value="InterPro"/>
</dbReference>
<evidence type="ECO:0000256" key="12">
    <source>
        <dbReference type="ARBA" id="ARBA00023098"/>
    </source>
</evidence>
<keyword evidence="9" id="KW-0521">NADP</keyword>
<dbReference type="EC" id="2.3.1.85" evidence="1"/>
<dbReference type="Gene3D" id="3.40.50.150">
    <property type="entry name" value="Vaccinia Virus protein VP39"/>
    <property type="match status" value="1"/>
</dbReference>
<dbReference type="InterPro" id="IPR013149">
    <property type="entry name" value="ADH-like_C"/>
</dbReference>
<evidence type="ECO:0000256" key="13">
    <source>
        <dbReference type="ARBA" id="ARBA00023160"/>
    </source>
</evidence>
<dbReference type="InterPro" id="IPR014031">
    <property type="entry name" value="Ketoacyl_synth_C"/>
</dbReference>
<dbReference type="Gene3D" id="3.40.50.720">
    <property type="entry name" value="NAD(P)-binding Rossmann-like Domain"/>
    <property type="match status" value="1"/>
</dbReference>
<dbReference type="SMART" id="SM00822">
    <property type="entry name" value="PKS_KR"/>
    <property type="match status" value="1"/>
</dbReference>
<feature type="domain" description="Ketosynthase family 3 (KS3)" evidence="19">
    <location>
        <begin position="9"/>
        <end position="417"/>
    </location>
</feature>
<feature type="active site" description="Proton donor; for dehydratase activity" evidence="16">
    <location>
        <position position="1040"/>
    </location>
</feature>
<dbReference type="Pfam" id="PF00107">
    <property type="entry name" value="ADH_zinc_N"/>
    <property type="match status" value="1"/>
</dbReference>
<dbReference type="Pfam" id="PF16197">
    <property type="entry name" value="KAsynt_C_assoc"/>
    <property type="match status" value="1"/>
</dbReference>
<dbReference type="SMART" id="SM00827">
    <property type="entry name" value="PKS_AT"/>
    <property type="match status" value="1"/>
</dbReference>
<evidence type="ECO:0000256" key="4">
    <source>
        <dbReference type="ARBA" id="ARBA00022516"/>
    </source>
</evidence>
<dbReference type="Pfam" id="PF08659">
    <property type="entry name" value="KR"/>
    <property type="match status" value="1"/>
</dbReference>
<dbReference type="SMART" id="SM00825">
    <property type="entry name" value="PKS_KS"/>
    <property type="match status" value="1"/>
</dbReference>
<dbReference type="PANTHER" id="PTHR43775:SF7">
    <property type="entry name" value="FATTY ACID SYNTHASE"/>
    <property type="match status" value="1"/>
</dbReference>
<keyword evidence="5" id="KW-0597">Phosphoprotein</keyword>
<dbReference type="Gene3D" id="3.10.129.110">
    <property type="entry name" value="Polyketide synthase dehydratase"/>
    <property type="match status" value="1"/>
</dbReference>
<dbReference type="EnsemblMetazoa" id="CapteT147684">
    <property type="protein sequence ID" value="CapteP147684"/>
    <property type="gene ID" value="CapteG147684"/>
</dbReference>
<dbReference type="SUPFAM" id="SSF52151">
    <property type="entry name" value="FabD/lysophospholipase-like"/>
    <property type="match status" value="1"/>
</dbReference>
<evidence type="ECO:0000256" key="3">
    <source>
        <dbReference type="ARBA" id="ARBA00022450"/>
    </source>
</evidence>
<keyword evidence="10" id="KW-0560">Oxidoreductase</keyword>